<dbReference type="RefSeq" id="WP_393993576.1">
    <property type="nucleotide sequence ID" value="NZ_JBAFVH010000009.1"/>
</dbReference>
<name>A0ABW6ZYQ2_9HYPH</name>
<dbReference type="Proteomes" id="UP001604002">
    <property type="component" value="Unassembled WGS sequence"/>
</dbReference>
<evidence type="ECO:0000256" key="1">
    <source>
        <dbReference type="SAM" id="SignalP"/>
    </source>
</evidence>
<evidence type="ECO:0000313" key="3">
    <source>
        <dbReference type="Proteomes" id="UP001604002"/>
    </source>
</evidence>
<reference evidence="2 3" key="1">
    <citation type="submission" date="2024-02" db="EMBL/GenBank/DDBJ databases">
        <title>Expansion and revision of Xanthobacter and proposal of Roseixanthobacter gen. nov.</title>
        <authorList>
            <person name="Soltysiak M.P.M."/>
            <person name="Jalihal A."/>
            <person name="Ory A."/>
            <person name="Chrisophersen C."/>
            <person name="Lee A.D."/>
            <person name="Boulton J."/>
            <person name="Springer M."/>
        </authorList>
    </citation>
    <scope>NUCLEOTIDE SEQUENCE [LARGE SCALE GENOMIC DNA]</scope>
    <source>
        <strain evidence="2 3">23A</strain>
    </source>
</reference>
<keyword evidence="3" id="KW-1185">Reference proteome</keyword>
<keyword evidence="1" id="KW-0732">Signal</keyword>
<accession>A0ABW6ZYQ2</accession>
<feature type="signal peptide" evidence="1">
    <location>
        <begin position="1"/>
        <end position="25"/>
    </location>
</feature>
<comment type="caution">
    <text evidence="2">The sequence shown here is derived from an EMBL/GenBank/DDBJ whole genome shotgun (WGS) entry which is preliminary data.</text>
</comment>
<proteinExistence type="predicted"/>
<protein>
    <submittedName>
        <fullName evidence="2">Uncharacterized protein</fullName>
    </submittedName>
</protein>
<gene>
    <name evidence="2" type="ORF">V5F32_17055</name>
</gene>
<sequence>MQLSRVPQLATALLLATLAAGPVEAQARPDTLALSCRDAADLVTKSGAIVLGTGPNIYDRYVSQIRFCSGAEQLKAEWVKTRDNPQCFVGYTCYVPSRDNGVGR</sequence>
<organism evidence="2 3">
    <name type="scientific">Xanthobacter oligotrophicus</name>
    <dbReference type="NCBI Taxonomy" id="2607286"/>
    <lineage>
        <taxon>Bacteria</taxon>
        <taxon>Pseudomonadati</taxon>
        <taxon>Pseudomonadota</taxon>
        <taxon>Alphaproteobacteria</taxon>
        <taxon>Hyphomicrobiales</taxon>
        <taxon>Xanthobacteraceae</taxon>
        <taxon>Xanthobacter</taxon>
    </lineage>
</organism>
<evidence type="ECO:0000313" key="2">
    <source>
        <dbReference type="EMBL" id="MFG1373887.1"/>
    </source>
</evidence>
<dbReference type="EMBL" id="JBAFVH010000009">
    <property type="protein sequence ID" value="MFG1373887.1"/>
    <property type="molecule type" value="Genomic_DNA"/>
</dbReference>
<feature type="chain" id="PRO_5045969969" evidence="1">
    <location>
        <begin position="26"/>
        <end position="104"/>
    </location>
</feature>